<feature type="compositionally biased region" description="Pro residues" evidence="19">
    <location>
        <begin position="343"/>
        <end position="355"/>
    </location>
</feature>
<dbReference type="CDD" id="cd06674">
    <property type="entry name" value="PDZ11_MUPP1-PDZ9_PATJ-like"/>
    <property type="match status" value="1"/>
</dbReference>
<feature type="compositionally biased region" description="Polar residues" evidence="19">
    <location>
        <begin position="1514"/>
        <end position="1524"/>
    </location>
</feature>
<evidence type="ECO:0000256" key="1">
    <source>
        <dbReference type="ARBA" id="ARBA00004221"/>
    </source>
</evidence>
<evidence type="ECO:0000256" key="17">
    <source>
        <dbReference type="ARBA" id="ARBA00073626"/>
    </source>
</evidence>
<dbReference type="SUPFAM" id="SSF50156">
    <property type="entry name" value="PDZ domain-like"/>
    <property type="match status" value="13"/>
</dbReference>
<dbReference type="CDD" id="cd06670">
    <property type="entry name" value="PDZ6_MUPP1-like"/>
    <property type="match status" value="1"/>
</dbReference>
<dbReference type="InterPro" id="IPR036034">
    <property type="entry name" value="PDZ_sf"/>
</dbReference>
<dbReference type="PANTHER" id="PTHR19964:SF10">
    <property type="entry name" value="MULTIPLE PDZ DOMAIN PROTEIN"/>
    <property type="match status" value="1"/>
</dbReference>
<evidence type="ECO:0000256" key="6">
    <source>
        <dbReference type="ARBA" id="ARBA00022481"/>
    </source>
</evidence>
<feature type="domain" description="PDZ" evidence="20">
    <location>
        <begin position="1637"/>
        <end position="1713"/>
    </location>
</feature>
<feature type="domain" description="PDZ" evidence="20">
    <location>
        <begin position="1063"/>
        <end position="1151"/>
    </location>
</feature>
<evidence type="ECO:0000256" key="9">
    <source>
        <dbReference type="ARBA" id="ARBA00022737"/>
    </source>
</evidence>
<evidence type="ECO:0000256" key="5">
    <source>
        <dbReference type="ARBA" id="ARBA00022475"/>
    </source>
</evidence>
<keyword evidence="9" id="KW-0677">Repeat</keyword>
<dbReference type="FunFam" id="2.30.42.10:FF:000038">
    <property type="entry name" value="Multiple PDZ domain protein isoform X1"/>
    <property type="match status" value="1"/>
</dbReference>
<keyword evidence="5" id="KW-1003">Cell membrane</keyword>
<keyword evidence="12" id="KW-0472">Membrane</keyword>
<dbReference type="CDD" id="cd10817">
    <property type="entry name" value="PDZ9_MUPP1-like"/>
    <property type="match status" value="1"/>
</dbReference>
<dbReference type="FunFam" id="2.30.42.10:FF:000110">
    <property type="entry name" value="multiple PDZ domain protein isoform X2"/>
    <property type="match status" value="1"/>
</dbReference>
<dbReference type="InterPro" id="IPR001478">
    <property type="entry name" value="PDZ"/>
</dbReference>
<comment type="function">
    <text evidence="16">Member of the NMDAR signaling complex that may play a role in control of AMPAR potentiation and synaptic plasticity in excitatory synapses. Promotes clustering of HT2RC at the cell surface.</text>
</comment>
<dbReference type="Ensembl" id="ENSCPGT00000023984.1">
    <property type="protein sequence ID" value="ENSCPGP00000021917.1"/>
    <property type="gene ID" value="ENSCPGG00000013298.1"/>
</dbReference>
<dbReference type="InterPro" id="IPR032078">
    <property type="entry name" value="MPDZ_u10"/>
</dbReference>
<evidence type="ECO:0000256" key="2">
    <source>
        <dbReference type="ARBA" id="ARBA00004279"/>
    </source>
</evidence>
<dbReference type="FunFam" id="2.30.42.10:FF:000051">
    <property type="entry name" value="Multiple PDZ domain protein isoform X1"/>
    <property type="match status" value="1"/>
</dbReference>
<feature type="domain" description="PDZ" evidence="20">
    <location>
        <begin position="141"/>
        <end position="228"/>
    </location>
</feature>
<evidence type="ECO:0000256" key="7">
    <source>
        <dbReference type="ARBA" id="ARBA00022553"/>
    </source>
</evidence>
<feature type="domain" description="PDZ" evidence="20">
    <location>
        <begin position="670"/>
        <end position="745"/>
    </location>
</feature>
<evidence type="ECO:0000256" key="11">
    <source>
        <dbReference type="ARBA" id="ARBA00023018"/>
    </source>
</evidence>
<proteinExistence type="predicted"/>
<dbReference type="CDD" id="cd06671">
    <property type="entry name" value="PDZ7_MUPP1-PD6_PATJ-like"/>
    <property type="match status" value="1"/>
</dbReference>
<evidence type="ECO:0000256" key="14">
    <source>
        <dbReference type="ARBA" id="ARBA00034102"/>
    </source>
</evidence>
<evidence type="ECO:0000259" key="20">
    <source>
        <dbReference type="PROSITE" id="PS50106"/>
    </source>
</evidence>
<keyword evidence="4" id="KW-0796">Tight junction</keyword>
<name>A0A8C3KD30_9CHAR</name>
<feature type="domain" description="PDZ" evidence="20">
    <location>
        <begin position="1394"/>
        <end position="1475"/>
    </location>
</feature>
<evidence type="ECO:0000256" key="12">
    <source>
        <dbReference type="ARBA" id="ARBA00023136"/>
    </source>
</evidence>
<evidence type="ECO:0000256" key="18">
    <source>
        <dbReference type="ARBA" id="ARBA00075678"/>
    </source>
</evidence>
<feature type="region of interest" description="Disordered" evidence="19">
    <location>
        <begin position="1031"/>
        <end position="1055"/>
    </location>
</feature>
<evidence type="ECO:0000256" key="10">
    <source>
        <dbReference type="ARBA" id="ARBA00022949"/>
    </source>
</evidence>
<dbReference type="PROSITE" id="PS50106">
    <property type="entry name" value="PDZ"/>
    <property type="match status" value="13"/>
</dbReference>
<dbReference type="PANTHER" id="PTHR19964">
    <property type="entry name" value="MULTIPLE PDZ DOMAIN PROTEIN"/>
    <property type="match status" value="1"/>
</dbReference>
<evidence type="ECO:0000259" key="21">
    <source>
        <dbReference type="PROSITE" id="PS51022"/>
    </source>
</evidence>
<feature type="domain" description="PDZ" evidence="20">
    <location>
        <begin position="1739"/>
        <end position="1826"/>
    </location>
</feature>
<dbReference type="CDD" id="cd06673">
    <property type="entry name" value="PDZ10_MUPP1-PDZ8_PATJ-like"/>
    <property type="match status" value="1"/>
</dbReference>
<accession>A0A8C3KD30</accession>
<keyword evidence="8" id="KW-0771">Synaptosome</keyword>
<dbReference type="FunFam" id="2.30.42.10:FF:000093">
    <property type="entry name" value="multiple PDZ domain protein isoform X1"/>
    <property type="match status" value="1"/>
</dbReference>
<feature type="region of interest" description="Disordered" evidence="19">
    <location>
        <begin position="1480"/>
        <end position="1530"/>
    </location>
</feature>
<dbReference type="GO" id="GO:0014069">
    <property type="term" value="C:postsynaptic density"/>
    <property type="evidence" value="ECO:0007669"/>
    <property type="project" value="UniProtKB-SubCell"/>
</dbReference>
<dbReference type="CDD" id="cd06668">
    <property type="entry name" value="PDZ4_MUPP1-like"/>
    <property type="match status" value="1"/>
</dbReference>
<dbReference type="CDD" id="cd06676">
    <property type="entry name" value="PDZ13_MUPP1-like"/>
    <property type="match status" value="1"/>
</dbReference>
<dbReference type="InterPro" id="IPR004172">
    <property type="entry name" value="L27_dom"/>
</dbReference>
<keyword evidence="6" id="KW-0488">Methylation</keyword>
<dbReference type="Gene3D" id="2.30.42.10">
    <property type="match status" value="13"/>
</dbReference>
<organism evidence="22 23">
    <name type="scientific">Calidris pygmaea</name>
    <name type="common">Spoon-billed sandpiper</name>
    <dbReference type="NCBI Taxonomy" id="425635"/>
    <lineage>
        <taxon>Eukaryota</taxon>
        <taxon>Metazoa</taxon>
        <taxon>Chordata</taxon>
        <taxon>Craniata</taxon>
        <taxon>Vertebrata</taxon>
        <taxon>Euteleostomi</taxon>
        <taxon>Archelosauria</taxon>
        <taxon>Archosauria</taxon>
        <taxon>Dinosauria</taxon>
        <taxon>Saurischia</taxon>
        <taxon>Theropoda</taxon>
        <taxon>Coelurosauria</taxon>
        <taxon>Aves</taxon>
        <taxon>Neognathae</taxon>
        <taxon>Neoaves</taxon>
        <taxon>Charadriiformes</taxon>
        <taxon>Scolopacidae</taxon>
        <taxon>Calidris</taxon>
    </lineage>
</organism>
<feature type="region of interest" description="Disordered" evidence="19">
    <location>
        <begin position="342"/>
        <end position="361"/>
    </location>
</feature>
<keyword evidence="11" id="KW-0770">Synapse</keyword>
<keyword evidence="10" id="KW-0965">Cell junction</keyword>
<feature type="domain" description="PDZ" evidence="20">
    <location>
        <begin position="525"/>
        <end position="606"/>
    </location>
</feature>
<dbReference type="InterPro" id="IPR036892">
    <property type="entry name" value="L27_dom_sf"/>
</dbReference>
<feature type="region of interest" description="Disordered" evidence="19">
    <location>
        <begin position="1194"/>
        <end position="1213"/>
    </location>
</feature>
<evidence type="ECO:0000256" key="3">
    <source>
        <dbReference type="ARBA" id="ARBA00004435"/>
    </source>
</evidence>
<dbReference type="SMART" id="SM00228">
    <property type="entry name" value="PDZ"/>
    <property type="match status" value="13"/>
</dbReference>
<dbReference type="CDD" id="cd06667">
    <property type="entry name" value="PDZ2_MUPP1-like"/>
    <property type="match status" value="1"/>
</dbReference>
<dbReference type="Pfam" id="PF16667">
    <property type="entry name" value="MPDZ_u10"/>
    <property type="match status" value="1"/>
</dbReference>
<feature type="domain" description="PDZ" evidence="20">
    <location>
        <begin position="261"/>
        <end position="341"/>
    </location>
</feature>
<feature type="compositionally biased region" description="Basic and acidic residues" evidence="19">
    <location>
        <begin position="1031"/>
        <end position="1040"/>
    </location>
</feature>
<dbReference type="FunFam" id="2.30.42.10:FF:000070">
    <property type="entry name" value="Multiple PDZ domain protein"/>
    <property type="match status" value="1"/>
</dbReference>
<evidence type="ECO:0000256" key="8">
    <source>
        <dbReference type="ARBA" id="ARBA00022599"/>
    </source>
</evidence>
<keyword evidence="7" id="KW-0597">Phosphoprotein</keyword>
<dbReference type="SMART" id="SM00569">
    <property type="entry name" value="L27"/>
    <property type="match status" value="1"/>
</dbReference>
<evidence type="ECO:0000256" key="19">
    <source>
        <dbReference type="SAM" id="MobiDB-lite"/>
    </source>
</evidence>
<dbReference type="Proteomes" id="UP000694419">
    <property type="component" value="Unplaced"/>
</dbReference>
<dbReference type="CDD" id="cd06675">
    <property type="entry name" value="PDZ12_MUPP1-like"/>
    <property type="match status" value="1"/>
</dbReference>
<reference evidence="22" key="1">
    <citation type="submission" date="2025-08" db="UniProtKB">
        <authorList>
            <consortium name="Ensembl"/>
        </authorList>
    </citation>
    <scope>IDENTIFICATION</scope>
</reference>
<dbReference type="CDD" id="cd06791">
    <property type="entry name" value="PDZ3_MUPP1-like"/>
    <property type="match status" value="1"/>
</dbReference>
<dbReference type="CDD" id="cd06669">
    <property type="entry name" value="PDZ5_MUPP1-like"/>
    <property type="match status" value="1"/>
</dbReference>
<feature type="domain" description="L27" evidence="21">
    <location>
        <begin position="3"/>
        <end position="63"/>
    </location>
</feature>
<dbReference type="PROSITE" id="PS51022">
    <property type="entry name" value="L27"/>
    <property type="match status" value="1"/>
</dbReference>
<dbReference type="Gene3D" id="1.20.1440.360">
    <property type="match status" value="1"/>
</dbReference>
<evidence type="ECO:0000256" key="4">
    <source>
        <dbReference type="ARBA" id="ARBA00022427"/>
    </source>
</evidence>
<dbReference type="SUPFAM" id="SSF101288">
    <property type="entry name" value="L27 domain"/>
    <property type="match status" value="1"/>
</dbReference>
<feature type="compositionally biased region" description="Low complexity" evidence="19">
    <location>
        <begin position="1480"/>
        <end position="1490"/>
    </location>
</feature>
<dbReference type="InterPro" id="IPR015132">
    <property type="entry name" value="L27_2"/>
</dbReference>
<feature type="domain" description="PDZ" evidence="20">
    <location>
        <begin position="910"/>
        <end position="987"/>
    </location>
</feature>
<dbReference type="CDD" id="cd06689">
    <property type="entry name" value="PDZ1_MUPP1-like"/>
    <property type="match status" value="1"/>
</dbReference>
<sequence length="1948" mass="208161">MIIATDTHRALQAMERLQAKLRDRGDIANEEKLSLLKSVLQSPLFNQILTLQTSVQQLRDQVNITPSIHSTGEFPQLLHHGVNVGTLPHNESYLLAQQNGSPANVLEASMRSITPQINGKSSNDDFEQLIRNMSQGRLVETIELIKPVSGGLGFSVVGLKSENRGELGIFVQEIQEGSVAHRDGKLKEADQILAINGQALDQTITHQQAISILQKAKDNVQLVVARGTFPQLISPVVSRSPSAASTVSAHSNPVHWQHVETIELVNDGSGLGFGIVGGKSTGVIVKTILPGGVADQHGRLCSGDHILKIGDTDLAGMSSEQVAQVLRQCGNRVKLVIARGPIEEPPPPAVPPGTPVPTSTPEKQAVASVDSCEDGEKFNVELTKNNQGLGITIAGYIGDKTSEPSGIFVKSITKGSAVEHDGRIHVGDQIIVVDGTNLQGFTNQQAVDVLRHTGQTVRLTLIRRGLKQENHIQPQEDFSAAVEKDLLFQTMDSSTAKDFQLTTTEETTTKAKWQRIMGSNYEIVVAVVNKFSESSGLGISLEATVGHHFIRSILPEGPVGRSGKLFSGDELLEVNEISLLGENHKDVVNILKELPIKVTMVCCRPVVPPIAHPEVLEGLSLSEVQLTKKKTIVSLGKNIQSSSLEITDEGQSMEEVQSSSLAMWETEVQHIELEKGSMGLGFSILDYQDPVDPANTVIVIRSLVPGGVAEQDGRLLPGDRLMFVNDINLENGSLEEAVQALKGAPTGIVKIGVAKPLPLSPEEGYVSAKEDCFFYTAQSLEEEGPADAALFHAELALVDSSEADLVDESTFASQYSLEGDVFQASMIALHGSASSGDLNFSFSLPLSIPKVKRRTVLLMKSFDYKCENAILLDVNQKSVADNSLETATDFPKKDLLSLDVSDINQNESENIATWTGSQTTAEIALNTNIATATHSNKDGSGMIVRSVIHGGSISRDGRIGVGDCILSINEESTTNLTNAQARAMLRRHSLIGPDINITYVPAEHLDEYRASLGQQAEGAVPLELFASHTVSRELPELPEREEGEGEESELQNAAFSNWNQPRKVELWREPSKSLGISIVGGRGMGSRLSNGEVMRGIFIKHILEDSPAGKNGTLKTGDRIVEVDGIDLRDASHEQAVEAIRKAGNPVVFMVQSIISRPKSPSLPFSQNSLFCRPALFSSTNPFADSSQFNTNKAFGQSDLEPEKTSLCNLPLPPPSPFSGMSYDATQSSSSRVPEDVEKEDEFGYSWKKIMQRYGNLPGELHMIELEKGRTGLGLSLAGNKDRSRMSVFIVGIDPNGAAGKDGRLQIADELLEINGQILYGRTHQNASSIIKCAPSKVKIIFIRSKDAVNQMAVCPSKSVEGSQCTSGTLQHQEVNAANSSACSDFSSCKNIQYVELPKDQGGFGIAISEEDTVNGVVIKSLTDHGAAAKDGRIKVGDQILAVDDEIVVGYPVEKFISLLKTSKTMVRLTINSAETDSLTAAPVPSSTAPAERRNMQLPTTAPSCSSPEPEPVKNTSRSSTPATLASDPATCPIIPGCETTIDISKGRTGLGLSIVGGADTLLGAIIIHEVYEEGAASKDGRLWAGDQILEVNGIDLRNATHDEAINVLRQTPQKVRLTVYRDEAQYKEEDMYDVLNIELQKKPGKGLGLSIVGKRNDTGVFVSDIVKGGIADTDGRLMQGDQILTVNGEDVRNANQEAVAALLKVSEGSASLSSFSVPVSGSSAPEVFESGLKKNTSKVSLVLSGPADSLGVSIAGGVGSPLGDVPIFIAMMHPNGLAAQTQKLRVGDRIVSICGTSTEGMTHSQAVSLLKNASGTVELQVVAGGEVSVITGQQQDPPTSSLSFAGLTSTSIFQDDLGPPQYKTITLDRGPDGLGFSIVGGYGSPHGDLPIYVKTVFAKGAAAEDGRLKRGDQIIAVNGQSLEGVTHEEAVAILKRTKGTVTLTVLS</sequence>
<dbReference type="GO" id="GO:0005923">
    <property type="term" value="C:bicellular tight junction"/>
    <property type="evidence" value="ECO:0007669"/>
    <property type="project" value="UniProtKB-SubCell"/>
</dbReference>
<dbReference type="InterPro" id="IPR051342">
    <property type="entry name" value="PDZ_scaffold"/>
</dbReference>
<reference evidence="22" key="2">
    <citation type="submission" date="2025-09" db="UniProtKB">
        <authorList>
            <consortium name="Ensembl"/>
        </authorList>
    </citation>
    <scope>IDENTIFICATION</scope>
</reference>
<feature type="domain" description="PDZ" evidence="20">
    <location>
        <begin position="1541"/>
        <end position="1624"/>
    </location>
</feature>
<comment type="subcellular location">
    <subcellularLocation>
        <location evidence="1">Apical cell membrane</location>
    </subcellularLocation>
    <subcellularLocation>
        <location evidence="3">Cell junction</location>
        <location evidence="3">Tight junction</location>
    </subcellularLocation>
    <subcellularLocation>
        <location evidence="2">Cell projection</location>
        <location evidence="2">Dendrite</location>
    </subcellularLocation>
    <subcellularLocation>
        <location evidence="15">Postsynaptic density</location>
    </subcellularLocation>
    <subcellularLocation>
        <location evidence="14">Synapse</location>
        <location evidence="14">Synaptosome</location>
    </subcellularLocation>
</comment>
<evidence type="ECO:0000313" key="23">
    <source>
        <dbReference type="Proteomes" id="UP000694419"/>
    </source>
</evidence>
<dbReference type="FunFam" id="2.30.42.10:FF:000057">
    <property type="entry name" value="multiple PDZ domain protein isoform X1"/>
    <property type="match status" value="1"/>
</dbReference>
<evidence type="ECO:0000256" key="15">
    <source>
        <dbReference type="ARBA" id="ARBA00034105"/>
    </source>
</evidence>
<feature type="domain" description="PDZ" evidence="20">
    <location>
        <begin position="1263"/>
        <end position="1346"/>
    </location>
</feature>
<evidence type="ECO:0000313" key="22">
    <source>
        <dbReference type="Ensembl" id="ENSCPGP00000021917.1"/>
    </source>
</evidence>
<feature type="compositionally biased region" description="Polar residues" evidence="19">
    <location>
        <begin position="1497"/>
        <end position="1507"/>
    </location>
</feature>
<feature type="domain" description="PDZ" evidence="20">
    <location>
        <begin position="1865"/>
        <end position="1948"/>
    </location>
</feature>
<dbReference type="CDD" id="cd06672">
    <property type="entry name" value="PDZ8_MUPP1-PDZ7_PATJ-PDZ2_INAD-like"/>
    <property type="match status" value="1"/>
</dbReference>
<protein>
    <recommendedName>
        <fullName evidence="17">Multiple PDZ domain protein</fullName>
    </recommendedName>
    <alternativeName>
        <fullName evidence="18">Multi-PDZ domain protein 1</fullName>
    </alternativeName>
</protein>
<dbReference type="Pfam" id="PF00595">
    <property type="entry name" value="PDZ"/>
    <property type="match status" value="13"/>
</dbReference>
<evidence type="ECO:0000256" key="16">
    <source>
        <dbReference type="ARBA" id="ARBA00057502"/>
    </source>
</evidence>
<dbReference type="GO" id="GO:0030425">
    <property type="term" value="C:dendrite"/>
    <property type="evidence" value="ECO:0007669"/>
    <property type="project" value="UniProtKB-SubCell"/>
</dbReference>
<dbReference type="Pfam" id="PF09045">
    <property type="entry name" value="L27_2"/>
    <property type="match status" value="1"/>
</dbReference>
<dbReference type="GO" id="GO:0016324">
    <property type="term" value="C:apical plasma membrane"/>
    <property type="evidence" value="ECO:0007669"/>
    <property type="project" value="UniProtKB-SubCell"/>
</dbReference>
<keyword evidence="13" id="KW-0966">Cell projection</keyword>
<keyword evidence="23" id="KW-1185">Reference proteome</keyword>
<feature type="domain" description="PDZ" evidence="20">
    <location>
        <begin position="379"/>
        <end position="465"/>
    </location>
</feature>
<dbReference type="FunFam" id="2.30.42.10:FF:000072">
    <property type="entry name" value="multiple PDZ domain protein isoform X1"/>
    <property type="match status" value="1"/>
</dbReference>
<evidence type="ECO:0000256" key="13">
    <source>
        <dbReference type="ARBA" id="ARBA00023273"/>
    </source>
</evidence>